<evidence type="ECO:0000256" key="9">
    <source>
        <dbReference type="ARBA" id="ARBA00022777"/>
    </source>
</evidence>
<evidence type="ECO:0000256" key="11">
    <source>
        <dbReference type="ARBA" id="ARBA00022840"/>
    </source>
</evidence>
<dbReference type="SUPFAM" id="SSF52374">
    <property type="entry name" value="Nucleotidylyl transferase"/>
    <property type="match status" value="1"/>
</dbReference>
<protein>
    <recommendedName>
        <fullName evidence="15">Riboflavin biosynthesis protein</fullName>
    </recommendedName>
    <domain>
        <recommendedName>
            <fullName evidence="15">Riboflavin kinase</fullName>
            <ecNumber evidence="15">2.7.1.26</ecNumber>
        </recommendedName>
        <alternativeName>
            <fullName evidence="15">Flavokinase</fullName>
        </alternativeName>
    </domain>
    <domain>
        <recommendedName>
            <fullName evidence="15">FMN adenylyltransferase</fullName>
            <ecNumber evidence="15">2.7.7.2</ecNumber>
        </recommendedName>
        <alternativeName>
            <fullName evidence="15">FAD pyrophosphorylase</fullName>
        </alternativeName>
        <alternativeName>
            <fullName evidence="15">FAD synthase</fullName>
        </alternativeName>
    </domain>
</protein>
<evidence type="ECO:0000259" key="16">
    <source>
        <dbReference type="SMART" id="SM00904"/>
    </source>
</evidence>
<evidence type="ECO:0000256" key="7">
    <source>
        <dbReference type="ARBA" id="ARBA00022695"/>
    </source>
</evidence>
<dbReference type="SUPFAM" id="SSF82114">
    <property type="entry name" value="Riboflavin kinase-like"/>
    <property type="match status" value="1"/>
</dbReference>
<sequence>MKPCSILTIGNFDGVHLGHRHIIEHLIQFASSSAYREQFFEKHQELIPYYRLDMQTNPVSCLLTFKPHPASVLGNKFYIPLMTYEKRLGVLNAFPLHNVEELPFTKEFAAKTSEEFCEFLAGQYNIAMLFIGHDFKIGRDRAGKEKLAELGKQYGFAVYAHAPVLLENKEIISSTKIREALLSADIKKANAMLGYAYHLSGTVQHGFNRGGKLLGFPTANLLEDTLIVPKNGVYATKVKILDPRFTENMQSPEFFGMTNIGYNPTFNNDCRSIETFIFDFDADIYDCEIEISFYDFLRNEKKFNSAEELIRQLTEDKQNIQTILTANR</sequence>
<dbReference type="InterPro" id="IPR023465">
    <property type="entry name" value="Riboflavin_kinase_dom_sf"/>
</dbReference>
<evidence type="ECO:0000256" key="14">
    <source>
        <dbReference type="ARBA" id="ARBA00049494"/>
    </source>
</evidence>
<dbReference type="PIRSF" id="PIRSF004491">
    <property type="entry name" value="FAD_Synth"/>
    <property type="match status" value="1"/>
</dbReference>
<keyword evidence="6 15" id="KW-0808">Transferase</keyword>
<dbReference type="PANTHER" id="PTHR22749">
    <property type="entry name" value="RIBOFLAVIN KINASE/FMN ADENYLYLTRANSFERASE"/>
    <property type="match status" value="1"/>
</dbReference>
<keyword evidence="5 15" id="KW-0288">FMN</keyword>
<dbReference type="GO" id="GO:0016779">
    <property type="term" value="F:nucleotidyltransferase activity"/>
    <property type="evidence" value="ECO:0007669"/>
    <property type="project" value="UniProtKB-KW"/>
</dbReference>
<proteinExistence type="inferred from homology"/>
<evidence type="ECO:0000256" key="3">
    <source>
        <dbReference type="ARBA" id="ARBA00005201"/>
    </source>
</evidence>
<evidence type="ECO:0000256" key="10">
    <source>
        <dbReference type="ARBA" id="ARBA00022827"/>
    </source>
</evidence>
<evidence type="ECO:0000256" key="8">
    <source>
        <dbReference type="ARBA" id="ARBA00022741"/>
    </source>
</evidence>
<dbReference type="InterPro" id="IPR002606">
    <property type="entry name" value="Riboflavin_kinase_bac"/>
</dbReference>
<keyword evidence="7 15" id="KW-0548">Nucleotidyltransferase</keyword>
<keyword evidence="18" id="KW-1185">Reference proteome</keyword>
<evidence type="ECO:0000256" key="1">
    <source>
        <dbReference type="ARBA" id="ARBA00002121"/>
    </source>
</evidence>
<dbReference type="InterPro" id="IPR015865">
    <property type="entry name" value="Riboflavin_kinase_bac/euk"/>
</dbReference>
<comment type="function">
    <text evidence="1">Catalyzes the phosphorylation of riboflavin to FMN followed by the adenylation of FMN to FAD.</text>
</comment>
<dbReference type="GO" id="GO:0016301">
    <property type="term" value="F:kinase activity"/>
    <property type="evidence" value="ECO:0007669"/>
    <property type="project" value="UniProtKB-KW"/>
</dbReference>
<reference evidence="17" key="1">
    <citation type="submission" date="2020-12" db="EMBL/GenBank/DDBJ databases">
        <title>Taurinivorans muris gen. nov., sp. nov., fundamental and realized metabolic niche of a ubiquitous sulfidogenic bacterium in the murine intestine.</title>
        <authorList>
            <person name="Ye H."/>
            <person name="Hanson B.T."/>
            <person name="Loy A."/>
        </authorList>
    </citation>
    <scope>NUCLEOTIDE SEQUENCE</scope>
    <source>
        <strain evidence="17">LT0009</strain>
    </source>
</reference>
<dbReference type="InterPro" id="IPR023468">
    <property type="entry name" value="Riboflavin_kinase"/>
</dbReference>
<keyword evidence="9 15" id="KW-0418">Kinase</keyword>
<dbReference type="Gene3D" id="3.40.50.620">
    <property type="entry name" value="HUPs"/>
    <property type="match status" value="1"/>
</dbReference>
<feature type="domain" description="Riboflavin kinase" evidence="16">
    <location>
        <begin position="192"/>
        <end position="325"/>
    </location>
</feature>
<comment type="pathway">
    <text evidence="2 15">Cofactor biosynthesis; FAD biosynthesis; FAD from FMN: step 1/1.</text>
</comment>
<dbReference type="RefSeq" id="WP_334315262.1">
    <property type="nucleotide sequence ID" value="NZ_CP065938.1"/>
</dbReference>
<comment type="pathway">
    <text evidence="3 15">Cofactor biosynthesis; FMN biosynthesis; FMN from riboflavin (ATP route): step 1/1.</text>
</comment>
<organism evidence="17 18">
    <name type="scientific">Taurinivorans muris</name>
    <dbReference type="NCBI Taxonomy" id="2787751"/>
    <lineage>
        <taxon>Bacteria</taxon>
        <taxon>Pseudomonadati</taxon>
        <taxon>Thermodesulfobacteriota</taxon>
        <taxon>Desulfovibrionia</taxon>
        <taxon>Desulfovibrionales</taxon>
        <taxon>Desulfovibrionaceae</taxon>
        <taxon>Taurinivorans</taxon>
    </lineage>
</organism>
<evidence type="ECO:0000256" key="5">
    <source>
        <dbReference type="ARBA" id="ARBA00022643"/>
    </source>
</evidence>
<name>A0ABY5Y0G1_9BACT</name>
<keyword evidence="8 15" id="KW-0547">Nucleotide-binding</keyword>
<dbReference type="Pfam" id="PF01687">
    <property type="entry name" value="Flavokinase"/>
    <property type="match status" value="1"/>
</dbReference>
<keyword evidence="4 15" id="KW-0285">Flavoprotein</keyword>
<accession>A0ABY5Y0G1</accession>
<comment type="catalytic activity">
    <reaction evidence="14 15">
        <text>FMN + ATP + H(+) = FAD + diphosphate</text>
        <dbReference type="Rhea" id="RHEA:17237"/>
        <dbReference type="ChEBI" id="CHEBI:15378"/>
        <dbReference type="ChEBI" id="CHEBI:30616"/>
        <dbReference type="ChEBI" id="CHEBI:33019"/>
        <dbReference type="ChEBI" id="CHEBI:57692"/>
        <dbReference type="ChEBI" id="CHEBI:58210"/>
        <dbReference type="EC" id="2.7.7.2"/>
    </reaction>
</comment>
<evidence type="ECO:0000256" key="4">
    <source>
        <dbReference type="ARBA" id="ARBA00022630"/>
    </source>
</evidence>
<keyword evidence="10 15" id="KW-0274">FAD</keyword>
<comment type="catalytic activity">
    <reaction evidence="13 15">
        <text>riboflavin + ATP = FMN + ADP + H(+)</text>
        <dbReference type="Rhea" id="RHEA:14357"/>
        <dbReference type="ChEBI" id="CHEBI:15378"/>
        <dbReference type="ChEBI" id="CHEBI:30616"/>
        <dbReference type="ChEBI" id="CHEBI:57986"/>
        <dbReference type="ChEBI" id="CHEBI:58210"/>
        <dbReference type="ChEBI" id="CHEBI:456216"/>
        <dbReference type="EC" id="2.7.1.26"/>
    </reaction>
</comment>
<dbReference type="EC" id="2.7.7.2" evidence="15"/>
<dbReference type="EC" id="2.7.1.26" evidence="15"/>
<evidence type="ECO:0000256" key="15">
    <source>
        <dbReference type="PIRNR" id="PIRNR004491"/>
    </source>
</evidence>
<gene>
    <name evidence="17" type="ORF">JBF11_09570</name>
</gene>
<keyword evidence="11 15" id="KW-0067">ATP-binding</keyword>
<dbReference type="InterPro" id="IPR015864">
    <property type="entry name" value="FAD_synthase"/>
</dbReference>
<evidence type="ECO:0000256" key="13">
    <source>
        <dbReference type="ARBA" id="ARBA00047880"/>
    </source>
</evidence>
<dbReference type="Proteomes" id="UP001058120">
    <property type="component" value="Chromosome"/>
</dbReference>
<dbReference type="InterPro" id="IPR014729">
    <property type="entry name" value="Rossmann-like_a/b/a_fold"/>
</dbReference>
<dbReference type="Pfam" id="PF06574">
    <property type="entry name" value="FAD_syn"/>
    <property type="match status" value="1"/>
</dbReference>
<dbReference type="PANTHER" id="PTHR22749:SF6">
    <property type="entry name" value="RIBOFLAVIN KINASE"/>
    <property type="match status" value="1"/>
</dbReference>
<dbReference type="Gene3D" id="2.40.30.30">
    <property type="entry name" value="Riboflavin kinase-like"/>
    <property type="match status" value="1"/>
</dbReference>
<evidence type="ECO:0000256" key="12">
    <source>
        <dbReference type="ARBA" id="ARBA00023268"/>
    </source>
</evidence>
<keyword evidence="12" id="KW-0511">Multifunctional enzyme</keyword>
<evidence type="ECO:0000313" key="17">
    <source>
        <dbReference type="EMBL" id="UWX05674.1"/>
    </source>
</evidence>
<dbReference type="CDD" id="cd02064">
    <property type="entry name" value="FAD_synthetase_N"/>
    <property type="match status" value="1"/>
</dbReference>
<evidence type="ECO:0000256" key="6">
    <source>
        <dbReference type="ARBA" id="ARBA00022679"/>
    </source>
</evidence>
<evidence type="ECO:0000256" key="2">
    <source>
        <dbReference type="ARBA" id="ARBA00004726"/>
    </source>
</evidence>
<comment type="similarity">
    <text evidence="15">Belongs to the ribF family.</text>
</comment>
<evidence type="ECO:0000313" key="18">
    <source>
        <dbReference type="Proteomes" id="UP001058120"/>
    </source>
</evidence>
<dbReference type="SMART" id="SM00904">
    <property type="entry name" value="Flavokinase"/>
    <property type="match status" value="1"/>
</dbReference>
<dbReference type="EMBL" id="CP065938">
    <property type="protein sequence ID" value="UWX05674.1"/>
    <property type="molecule type" value="Genomic_DNA"/>
</dbReference>